<name>A0A090BVT3_9GAMM</name>
<evidence type="ECO:0000313" key="2">
    <source>
        <dbReference type="Proteomes" id="UP000031623"/>
    </source>
</evidence>
<protein>
    <submittedName>
        <fullName evidence="1">Cytochrome c</fullName>
    </submittedName>
</protein>
<dbReference type="Proteomes" id="UP000031623">
    <property type="component" value="Chromosome"/>
</dbReference>
<sequence>MNSFGRAFKLKGYTLTESELSSFGDDDENGSAEKRPVPVAGMLVLSASKTKNKDATGTVDLNKDGDVVVQQASLFTGGRITKNLGAFVQATYDGVEHHTALDITDIRYAMRQRLSDKDLTWGVTLNNDPSAQDVWNSTPTWGYPYTSSSVAPTPAAATQIEGGLAQQVGGLGVYGLWDNWLYGELSLYWQGKTGLFRPLTAGTTVSSLTKGVTPYWRLAVQQDWDKHYLAVGLLGMITKLYPEDMDSGPADKFRDIGIDAQYQFTSDKHIISAQADWIDEKQTWEASFPAEATANPDTSLKSFHLKGSYYYDHLVGGTLGFFATTGSADSGLYAPDPVEGSLAGKPDSRGMILELNMMPKQWTRLGLQYTAYSKFNGSKDNYDGSGRPASDNNTWYLYSWLMF</sequence>
<reference evidence="1 2" key="1">
    <citation type="journal article" date="2014" name="ISME J.">
        <title>Ecophysiology of Thioploca ingrica as revealed by the complete genome sequence supplemented with proteomic evidence.</title>
        <authorList>
            <person name="Kojima H."/>
            <person name="Ogura Y."/>
            <person name="Yamamoto N."/>
            <person name="Togashi T."/>
            <person name="Mori H."/>
            <person name="Watanabe T."/>
            <person name="Nemoto F."/>
            <person name="Kurokawa K."/>
            <person name="Hayashi T."/>
            <person name="Fukui M."/>
        </authorList>
    </citation>
    <scope>NUCLEOTIDE SEQUENCE [LARGE SCALE GENOMIC DNA]</scope>
</reference>
<accession>A0A090BVT3</accession>
<gene>
    <name evidence="1" type="ORF">THII_3109</name>
</gene>
<dbReference type="KEGG" id="tig:THII_3109"/>
<dbReference type="HOGENOM" id="CLU_049876_0_0_6"/>
<keyword evidence="2" id="KW-1185">Reference proteome</keyword>
<dbReference type="EMBL" id="AP014633">
    <property type="protein sequence ID" value="BAP57406.1"/>
    <property type="molecule type" value="Genomic_DNA"/>
</dbReference>
<proteinExistence type="predicted"/>
<evidence type="ECO:0000313" key="1">
    <source>
        <dbReference type="EMBL" id="BAP57406.1"/>
    </source>
</evidence>
<organism evidence="1 2">
    <name type="scientific">Thioploca ingrica</name>
    <dbReference type="NCBI Taxonomy" id="40754"/>
    <lineage>
        <taxon>Bacteria</taxon>
        <taxon>Pseudomonadati</taxon>
        <taxon>Pseudomonadota</taxon>
        <taxon>Gammaproteobacteria</taxon>
        <taxon>Thiotrichales</taxon>
        <taxon>Thiotrichaceae</taxon>
        <taxon>Thioploca</taxon>
    </lineage>
</organism>
<dbReference type="AlphaFoldDB" id="A0A090BVT3"/>